<dbReference type="GO" id="GO:0006355">
    <property type="term" value="P:regulation of DNA-templated transcription"/>
    <property type="evidence" value="ECO:0007669"/>
    <property type="project" value="InterPro"/>
</dbReference>
<reference evidence="4 5" key="1">
    <citation type="journal article" date="2020" name="Front. Microbiol.">
        <title>Single-cell genomics of novel Actinobacteria with the Wood-Ljungdahl pathway discovered in a serpentinizing system.</title>
        <authorList>
            <person name="Merino N."/>
            <person name="Kawai M."/>
            <person name="Boyd E.S."/>
            <person name="Colman D.R."/>
            <person name="McGlynn S.E."/>
            <person name="Nealson K.H."/>
            <person name="Kurokawa K."/>
            <person name="Hongoh Y."/>
        </authorList>
    </citation>
    <scope>NUCLEOTIDE SEQUENCE [LARGE SCALE GENOMIC DNA]</scope>
    <source>
        <strain evidence="4 5">S06</strain>
    </source>
</reference>
<protein>
    <recommendedName>
        <fullName evidence="3">Sigma-54 factor interaction domain-containing protein</fullName>
    </recommendedName>
</protein>
<dbReference type="Pfam" id="PF25601">
    <property type="entry name" value="AAA_lid_14"/>
    <property type="match status" value="1"/>
</dbReference>
<evidence type="ECO:0000256" key="1">
    <source>
        <dbReference type="ARBA" id="ARBA00022741"/>
    </source>
</evidence>
<dbReference type="AlphaFoldDB" id="A0A6V8NVF2"/>
<dbReference type="Proteomes" id="UP000580051">
    <property type="component" value="Unassembled WGS sequence"/>
</dbReference>
<evidence type="ECO:0000259" key="3">
    <source>
        <dbReference type="PROSITE" id="PS50045"/>
    </source>
</evidence>
<dbReference type="Gene3D" id="1.10.8.60">
    <property type="match status" value="1"/>
</dbReference>
<dbReference type="EMBL" id="BLRV01000444">
    <property type="protein sequence ID" value="GFP22466.1"/>
    <property type="molecule type" value="Genomic_DNA"/>
</dbReference>
<evidence type="ECO:0000313" key="5">
    <source>
        <dbReference type="Proteomes" id="UP000580051"/>
    </source>
</evidence>
<proteinExistence type="predicted"/>
<evidence type="ECO:0000256" key="2">
    <source>
        <dbReference type="ARBA" id="ARBA00022840"/>
    </source>
</evidence>
<feature type="domain" description="Sigma-54 factor interaction" evidence="3">
    <location>
        <begin position="1"/>
        <end position="46"/>
    </location>
</feature>
<accession>A0A6V8NVF2</accession>
<organism evidence="4 5">
    <name type="scientific">Candidatus Hakubella thermalkaliphila</name>
    <dbReference type="NCBI Taxonomy" id="2754717"/>
    <lineage>
        <taxon>Bacteria</taxon>
        <taxon>Bacillati</taxon>
        <taxon>Actinomycetota</taxon>
        <taxon>Actinomycetota incertae sedis</taxon>
        <taxon>Candidatus Hakubellales</taxon>
        <taxon>Candidatus Hakubellaceae</taxon>
        <taxon>Candidatus Hakubella</taxon>
    </lineage>
</organism>
<keyword evidence="2" id="KW-0067">ATP-binding</keyword>
<dbReference type="InterPro" id="IPR002078">
    <property type="entry name" value="Sigma_54_int"/>
</dbReference>
<gene>
    <name evidence="4" type="ORF">HKBW3S06_01694</name>
</gene>
<comment type="caution">
    <text evidence="4">The sequence shown here is derived from an EMBL/GenBank/DDBJ whole genome shotgun (WGS) entry which is preliminary data.</text>
</comment>
<dbReference type="GO" id="GO:0005524">
    <property type="term" value="F:ATP binding"/>
    <property type="evidence" value="ECO:0007669"/>
    <property type="project" value="InterPro"/>
</dbReference>
<evidence type="ECO:0000313" key="4">
    <source>
        <dbReference type="EMBL" id="GFP22466.1"/>
    </source>
</evidence>
<feature type="non-terminal residue" evidence="4">
    <location>
        <position position="46"/>
    </location>
</feature>
<dbReference type="InterPro" id="IPR058031">
    <property type="entry name" value="AAA_lid_NorR"/>
</dbReference>
<dbReference type="PROSITE" id="PS50045">
    <property type="entry name" value="SIGMA54_INTERACT_4"/>
    <property type="match status" value="1"/>
</dbReference>
<name>A0A6V8NVF2_9ACTN</name>
<sequence>MVPITTPPLRERKEDIPHLIDHFLKHFKDKFNKVELNLSQPAYDAQ</sequence>
<keyword evidence="1" id="KW-0547">Nucleotide-binding</keyword>